<feature type="transmembrane region" description="Helical" evidence="8">
    <location>
        <begin position="12"/>
        <end position="30"/>
    </location>
</feature>
<evidence type="ECO:0000256" key="8">
    <source>
        <dbReference type="RuleBase" id="RU003993"/>
    </source>
</evidence>
<dbReference type="PROSITE" id="PS00501">
    <property type="entry name" value="SPASE_I_1"/>
    <property type="match status" value="1"/>
</dbReference>
<dbReference type="Gene3D" id="2.10.109.10">
    <property type="entry name" value="Umud Fragment, subunit A"/>
    <property type="match status" value="1"/>
</dbReference>
<dbReference type="NCBIfam" id="TIGR02227">
    <property type="entry name" value="sigpep_I_bact"/>
    <property type="match status" value="1"/>
</dbReference>
<evidence type="ECO:0000256" key="5">
    <source>
        <dbReference type="ARBA" id="ARBA00022670"/>
    </source>
</evidence>
<keyword evidence="6 8" id="KW-0378">Hydrolase</keyword>
<keyword evidence="12" id="KW-1185">Reference proteome</keyword>
<proteinExistence type="inferred from homology"/>
<dbReference type="InterPro" id="IPR000223">
    <property type="entry name" value="Pept_S26A_signal_pept_1"/>
</dbReference>
<evidence type="ECO:0000256" key="1">
    <source>
        <dbReference type="ARBA" id="ARBA00000677"/>
    </source>
</evidence>
<dbReference type="GO" id="GO:0004252">
    <property type="term" value="F:serine-type endopeptidase activity"/>
    <property type="evidence" value="ECO:0007669"/>
    <property type="project" value="InterPro"/>
</dbReference>
<comment type="caution">
    <text evidence="11">The sequence shown here is derived from an EMBL/GenBank/DDBJ whole genome shotgun (WGS) entry which is preliminary data.</text>
</comment>
<dbReference type="RefSeq" id="WP_150042436.1">
    <property type="nucleotide sequence ID" value="NZ_VWPK01000031.1"/>
</dbReference>
<dbReference type="OrthoDB" id="9815782at2"/>
<dbReference type="PROSITE" id="PS00760">
    <property type="entry name" value="SPASE_I_2"/>
    <property type="match status" value="1"/>
</dbReference>
<accession>A0A5M6IQL3</accession>
<dbReference type="Pfam" id="PF10502">
    <property type="entry name" value="Peptidase_S26"/>
    <property type="match status" value="1"/>
</dbReference>
<feature type="domain" description="Peptidase S26" evidence="10">
    <location>
        <begin position="10"/>
        <end position="216"/>
    </location>
</feature>
<evidence type="ECO:0000313" key="12">
    <source>
        <dbReference type="Proteomes" id="UP000325255"/>
    </source>
</evidence>
<protein>
    <recommendedName>
        <fullName evidence="4 8">Signal peptidase I</fullName>
        <ecNumber evidence="3 8">3.4.21.89</ecNumber>
    </recommendedName>
</protein>
<keyword evidence="5 8" id="KW-0645">Protease</keyword>
<evidence type="ECO:0000256" key="7">
    <source>
        <dbReference type="PIRSR" id="PIRSR600223-1"/>
    </source>
</evidence>
<comment type="catalytic activity">
    <reaction evidence="1 8">
        <text>Cleavage of hydrophobic, N-terminal signal or leader sequences from secreted and periplasmic proteins.</text>
        <dbReference type="EC" id="3.4.21.89"/>
    </reaction>
</comment>
<keyword evidence="8" id="KW-0812">Transmembrane</keyword>
<dbReference type="SUPFAM" id="SSF51306">
    <property type="entry name" value="LexA/Signal peptidase"/>
    <property type="match status" value="1"/>
</dbReference>
<evidence type="ECO:0000256" key="4">
    <source>
        <dbReference type="ARBA" id="ARBA00019232"/>
    </source>
</evidence>
<dbReference type="GO" id="GO:0009003">
    <property type="term" value="F:signal peptidase activity"/>
    <property type="evidence" value="ECO:0007669"/>
    <property type="project" value="UniProtKB-EC"/>
</dbReference>
<dbReference type="GO" id="GO:0006465">
    <property type="term" value="P:signal peptide processing"/>
    <property type="evidence" value="ECO:0007669"/>
    <property type="project" value="InterPro"/>
</dbReference>
<dbReference type="EC" id="3.4.21.89" evidence="3 8"/>
<organism evidence="11 12">
    <name type="scientific">Rhodovastum atsumiense</name>
    <dbReference type="NCBI Taxonomy" id="504468"/>
    <lineage>
        <taxon>Bacteria</taxon>
        <taxon>Pseudomonadati</taxon>
        <taxon>Pseudomonadota</taxon>
        <taxon>Alphaproteobacteria</taxon>
        <taxon>Acetobacterales</taxon>
        <taxon>Acetobacteraceae</taxon>
        <taxon>Rhodovastum</taxon>
    </lineage>
</organism>
<evidence type="ECO:0000256" key="9">
    <source>
        <dbReference type="RuleBase" id="RU362042"/>
    </source>
</evidence>
<gene>
    <name evidence="11" type="primary">lepB</name>
    <name evidence="11" type="ORF">F1189_18810</name>
</gene>
<dbReference type="InterPro" id="IPR019533">
    <property type="entry name" value="Peptidase_S26"/>
</dbReference>
<reference evidence="11 12" key="1">
    <citation type="submission" date="2019-09" db="EMBL/GenBank/DDBJ databases">
        <title>Genome sequence of Rhodovastum atsumiense, a diverse member of the Acetobacteraceae family of non-sulfur purple photosynthetic bacteria.</title>
        <authorList>
            <person name="Meyer T."/>
            <person name="Kyndt J."/>
        </authorList>
    </citation>
    <scope>NUCLEOTIDE SEQUENCE [LARGE SCALE GENOMIC DNA]</scope>
    <source>
        <strain evidence="11 12">DSM 21279</strain>
    </source>
</reference>
<evidence type="ECO:0000313" key="11">
    <source>
        <dbReference type="EMBL" id="KAA5610564.1"/>
    </source>
</evidence>
<dbReference type="InterPro" id="IPR036286">
    <property type="entry name" value="LexA/Signal_pep-like_sf"/>
</dbReference>
<dbReference type="PRINTS" id="PR00727">
    <property type="entry name" value="LEADERPTASE"/>
</dbReference>
<dbReference type="PANTHER" id="PTHR43390:SF1">
    <property type="entry name" value="CHLOROPLAST PROCESSING PEPTIDASE"/>
    <property type="match status" value="1"/>
</dbReference>
<evidence type="ECO:0000256" key="2">
    <source>
        <dbReference type="ARBA" id="ARBA00009370"/>
    </source>
</evidence>
<keyword evidence="8" id="KW-0472">Membrane</keyword>
<feature type="active site" evidence="7">
    <location>
        <position position="40"/>
    </location>
</feature>
<name>A0A5M6IQL3_9PROT</name>
<dbReference type="InterPro" id="IPR019757">
    <property type="entry name" value="Pept_S26A_signal_pept_1_Lys-AS"/>
</dbReference>
<evidence type="ECO:0000256" key="3">
    <source>
        <dbReference type="ARBA" id="ARBA00013208"/>
    </source>
</evidence>
<dbReference type="Proteomes" id="UP000325255">
    <property type="component" value="Unassembled WGS sequence"/>
</dbReference>
<dbReference type="EMBL" id="VWPK01000031">
    <property type="protein sequence ID" value="KAA5610564.1"/>
    <property type="molecule type" value="Genomic_DNA"/>
</dbReference>
<keyword evidence="8" id="KW-1133">Transmembrane helix</keyword>
<evidence type="ECO:0000259" key="10">
    <source>
        <dbReference type="Pfam" id="PF10502"/>
    </source>
</evidence>
<feature type="active site" evidence="7">
    <location>
        <position position="101"/>
    </location>
</feature>
<dbReference type="InterPro" id="IPR019756">
    <property type="entry name" value="Pept_S26A_signal_pept_1_Ser-AS"/>
</dbReference>
<comment type="subcellular location">
    <subcellularLocation>
        <location evidence="9">Membrane</location>
        <topology evidence="9">Single-pass type II membrane protein</topology>
    </subcellularLocation>
</comment>
<sequence>MARRKSSGLVENIKTIVYAGLIAIAIRTVAFEPFNIPSGSMIPTLLVGDYLFVSKYSYGYSHFSLPLSPPLFHGRIFGRMPQRGDVAVFKLPRDTSQDYIKRIIGLPGDRVQMKQGQLYINGQPVPRKPAGEYIAEGDGPRMLLKRYLETLPGGREHYILKATDDGPLDNTQEYKVPDGYVFAMGDNRDNSLDSRVLNAVGFVPVENLVGRAEFIFLSIGGSASLWEFWDWPFEIRWRRLFSGIH</sequence>
<dbReference type="PANTHER" id="PTHR43390">
    <property type="entry name" value="SIGNAL PEPTIDASE I"/>
    <property type="match status" value="1"/>
</dbReference>
<dbReference type="GO" id="GO:0016020">
    <property type="term" value="C:membrane"/>
    <property type="evidence" value="ECO:0007669"/>
    <property type="project" value="UniProtKB-SubCell"/>
</dbReference>
<dbReference type="CDD" id="cd06530">
    <property type="entry name" value="S26_SPase_I"/>
    <property type="match status" value="1"/>
</dbReference>
<comment type="similarity">
    <text evidence="2 9">Belongs to the peptidase S26 family.</text>
</comment>
<dbReference type="AlphaFoldDB" id="A0A5M6IQL3"/>
<evidence type="ECO:0000256" key="6">
    <source>
        <dbReference type="ARBA" id="ARBA00022801"/>
    </source>
</evidence>